<organism evidence="6 7">
    <name type="scientific">Cladophialophora immunda</name>
    <dbReference type="NCBI Taxonomy" id="569365"/>
    <lineage>
        <taxon>Eukaryota</taxon>
        <taxon>Fungi</taxon>
        <taxon>Dikarya</taxon>
        <taxon>Ascomycota</taxon>
        <taxon>Pezizomycotina</taxon>
        <taxon>Eurotiomycetes</taxon>
        <taxon>Chaetothyriomycetidae</taxon>
        <taxon>Chaetothyriales</taxon>
        <taxon>Herpotrichiellaceae</taxon>
        <taxon>Cladophialophora</taxon>
    </lineage>
</organism>
<dbReference type="GO" id="GO:0000981">
    <property type="term" value="F:DNA-binding transcription factor activity, RNA polymerase II-specific"/>
    <property type="evidence" value="ECO:0007669"/>
    <property type="project" value="InterPro"/>
</dbReference>
<dbReference type="VEuPathDB" id="FungiDB:PV07_09634"/>
<dbReference type="STRING" id="569365.A0A0D2AN92"/>
<dbReference type="PROSITE" id="PS00463">
    <property type="entry name" value="ZN2_CY6_FUNGAL_1"/>
    <property type="match status" value="1"/>
</dbReference>
<dbReference type="InterPro" id="IPR001138">
    <property type="entry name" value="Zn2Cys6_DnaBD"/>
</dbReference>
<name>A0A0D2AN92_9EURO</name>
<keyword evidence="4" id="KW-0539">Nucleus</keyword>
<reference evidence="6 7" key="1">
    <citation type="submission" date="2015-01" db="EMBL/GenBank/DDBJ databases">
        <title>The Genome Sequence of Cladophialophora immunda CBS83496.</title>
        <authorList>
            <consortium name="The Broad Institute Genomics Platform"/>
            <person name="Cuomo C."/>
            <person name="de Hoog S."/>
            <person name="Gorbushina A."/>
            <person name="Stielow B."/>
            <person name="Teixiera M."/>
            <person name="Abouelleil A."/>
            <person name="Chapman S.B."/>
            <person name="Priest M."/>
            <person name="Young S.K."/>
            <person name="Wortman J."/>
            <person name="Nusbaum C."/>
            <person name="Birren B."/>
        </authorList>
    </citation>
    <scope>NUCLEOTIDE SEQUENCE [LARGE SCALE GENOMIC DNA]</scope>
    <source>
        <strain evidence="6 7">CBS 83496</strain>
    </source>
</reference>
<dbReference type="GeneID" id="27348828"/>
<keyword evidence="3" id="KW-0804">Transcription</keyword>
<dbReference type="InterPro" id="IPR052783">
    <property type="entry name" value="Metabolic/Drug-Res_Regulator"/>
</dbReference>
<evidence type="ECO:0000256" key="3">
    <source>
        <dbReference type="ARBA" id="ARBA00023163"/>
    </source>
</evidence>
<evidence type="ECO:0000313" key="7">
    <source>
        <dbReference type="Proteomes" id="UP000054466"/>
    </source>
</evidence>
<dbReference type="PROSITE" id="PS50048">
    <property type="entry name" value="ZN2_CY6_FUNGAL_2"/>
    <property type="match status" value="1"/>
</dbReference>
<protein>
    <recommendedName>
        <fullName evidence="5">Zn(2)-C6 fungal-type domain-containing protein</fullName>
    </recommendedName>
</protein>
<dbReference type="OrthoDB" id="2943660at2759"/>
<dbReference type="PANTHER" id="PTHR47655:SF3">
    <property type="entry name" value="ZN(II)2CYS6 TRANSCRIPTION FACTOR (EUROFUNG)"/>
    <property type="match status" value="1"/>
</dbReference>
<evidence type="ECO:0000256" key="2">
    <source>
        <dbReference type="ARBA" id="ARBA00023125"/>
    </source>
</evidence>
<gene>
    <name evidence="6" type="ORF">PV07_09634</name>
</gene>
<dbReference type="PANTHER" id="PTHR47655">
    <property type="entry name" value="QUINIC ACID UTILIZATION ACTIVATOR"/>
    <property type="match status" value="1"/>
</dbReference>
<dbReference type="Pfam" id="PF00172">
    <property type="entry name" value="Zn_clus"/>
    <property type="match status" value="1"/>
</dbReference>
<proteinExistence type="predicted"/>
<sequence length="315" mass="34902">MNGKSRLSYSPGYMKQSQTSPNRVLKACDRCRLKKTKCDGKRPCSRCEAEDTVCSFAMPKKFRNVVHPKGSVEMLLQQQEWLVSGLLELYRRTQLGCGSSSDSPPDGKAGLPSVHHILEQLGVLEENHHCSPPDPGIVASLRQHICENSDEMYEATLYSPKNDPGDSQIVTFDNLEDGSCYHTFAPPPTDRILFPPRGDQYATFFELHHATPKVQLTPSSQHSDTAFLWDYDSTMRLDEPAGELLSAEATVAFGISQPPAIYGRGTVIPTDTFHQQHSRSPSDQNMLIPASTESIQHGFGSIAIPTTNAVDQRNR</sequence>
<dbReference type="EMBL" id="KN847044">
    <property type="protein sequence ID" value="KIW26547.1"/>
    <property type="molecule type" value="Genomic_DNA"/>
</dbReference>
<dbReference type="Gene3D" id="4.10.240.10">
    <property type="entry name" value="Zn(2)-C6 fungal-type DNA-binding domain"/>
    <property type="match status" value="1"/>
</dbReference>
<dbReference type="GO" id="GO:0003677">
    <property type="term" value="F:DNA binding"/>
    <property type="evidence" value="ECO:0007669"/>
    <property type="project" value="UniProtKB-KW"/>
</dbReference>
<keyword evidence="2" id="KW-0238">DNA-binding</keyword>
<dbReference type="SUPFAM" id="SSF57701">
    <property type="entry name" value="Zn2/Cys6 DNA-binding domain"/>
    <property type="match status" value="1"/>
</dbReference>
<dbReference type="InterPro" id="IPR036864">
    <property type="entry name" value="Zn2-C6_fun-type_DNA-bd_sf"/>
</dbReference>
<feature type="domain" description="Zn(2)-C6 fungal-type" evidence="5">
    <location>
        <begin position="27"/>
        <end position="56"/>
    </location>
</feature>
<evidence type="ECO:0000256" key="4">
    <source>
        <dbReference type="ARBA" id="ARBA00023242"/>
    </source>
</evidence>
<dbReference type="CDD" id="cd00067">
    <property type="entry name" value="GAL4"/>
    <property type="match status" value="1"/>
</dbReference>
<keyword evidence="1" id="KW-0805">Transcription regulation</keyword>
<evidence type="ECO:0000313" key="6">
    <source>
        <dbReference type="EMBL" id="KIW26547.1"/>
    </source>
</evidence>
<dbReference type="SMART" id="SM00066">
    <property type="entry name" value="GAL4"/>
    <property type="match status" value="1"/>
</dbReference>
<keyword evidence="7" id="KW-1185">Reference proteome</keyword>
<evidence type="ECO:0000256" key="1">
    <source>
        <dbReference type="ARBA" id="ARBA00023015"/>
    </source>
</evidence>
<accession>A0A0D2AN92</accession>
<dbReference type="GO" id="GO:0008270">
    <property type="term" value="F:zinc ion binding"/>
    <property type="evidence" value="ECO:0007669"/>
    <property type="project" value="InterPro"/>
</dbReference>
<dbReference type="AlphaFoldDB" id="A0A0D2AN92"/>
<dbReference type="Proteomes" id="UP000054466">
    <property type="component" value="Unassembled WGS sequence"/>
</dbReference>
<evidence type="ECO:0000259" key="5">
    <source>
        <dbReference type="PROSITE" id="PS50048"/>
    </source>
</evidence>
<dbReference type="RefSeq" id="XP_016246763.1">
    <property type="nucleotide sequence ID" value="XM_016396907.1"/>
</dbReference>
<dbReference type="HOGENOM" id="CLU_900176_0_0_1"/>